<evidence type="ECO:0000256" key="1">
    <source>
        <dbReference type="SAM" id="SignalP"/>
    </source>
</evidence>
<dbReference type="EMBL" id="MRCX01002847">
    <property type="protein sequence ID" value="RKK32609.1"/>
    <property type="molecule type" value="Genomic_DNA"/>
</dbReference>
<gene>
    <name evidence="2" type="ORF">BFJ69_g18748</name>
</gene>
<keyword evidence="1" id="KW-0732">Signal</keyword>
<sequence length="46" mass="5124">VLFICPGAILLLPLIAKGMRIHDLFKVLVQTLNLTVGPSVFYRNTQ</sequence>
<dbReference type="AlphaFoldDB" id="A0A420M4I3"/>
<protein>
    <submittedName>
        <fullName evidence="2">Uncharacterized protein</fullName>
    </submittedName>
</protein>
<organism evidence="2 3">
    <name type="scientific">Fusarium oxysporum</name>
    <name type="common">Fusarium vascular wilt</name>
    <dbReference type="NCBI Taxonomy" id="5507"/>
    <lineage>
        <taxon>Eukaryota</taxon>
        <taxon>Fungi</taxon>
        <taxon>Dikarya</taxon>
        <taxon>Ascomycota</taxon>
        <taxon>Pezizomycotina</taxon>
        <taxon>Sordariomycetes</taxon>
        <taxon>Hypocreomycetidae</taxon>
        <taxon>Hypocreales</taxon>
        <taxon>Nectriaceae</taxon>
        <taxon>Fusarium</taxon>
        <taxon>Fusarium oxysporum species complex</taxon>
    </lineage>
</organism>
<evidence type="ECO:0000313" key="3">
    <source>
        <dbReference type="Proteomes" id="UP000285084"/>
    </source>
</evidence>
<name>A0A420M4I3_FUSOX</name>
<dbReference type="Proteomes" id="UP000285084">
    <property type="component" value="Unassembled WGS sequence"/>
</dbReference>
<feature type="non-terminal residue" evidence="2">
    <location>
        <position position="1"/>
    </location>
</feature>
<evidence type="ECO:0000313" key="2">
    <source>
        <dbReference type="EMBL" id="RKK32609.1"/>
    </source>
</evidence>
<proteinExistence type="predicted"/>
<reference evidence="2 3" key="1">
    <citation type="journal article" date="2018" name="Sci. Rep.">
        <title>Characterisation of pathogen-specific regions and novel effector candidates in Fusarium oxysporum f. sp. cepae.</title>
        <authorList>
            <person name="Armitage A.D."/>
            <person name="Taylor A."/>
            <person name="Sobczyk M.K."/>
            <person name="Baxter L."/>
            <person name="Greenfield B.P."/>
            <person name="Bates H.J."/>
            <person name="Wilson F."/>
            <person name="Jackson A.C."/>
            <person name="Ott S."/>
            <person name="Harrison R.J."/>
            <person name="Clarkson J.P."/>
        </authorList>
    </citation>
    <scope>NUCLEOTIDE SEQUENCE [LARGE SCALE GENOMIC DNA]</scope>
    <source>
        <strain evidence="2 3">Fo_A13</strain>
    </source>
</reference>
<feature type="signal peptide" evidence="1">
    <location>
        <begin position="1"/>
        <end position="18"/>
    </location>
</feature>
<comment type="caution">
    <text evidence="2">The sequence shown here is derived from an EMBL/GenBank/DDBJ whole genome shotgun (WGS) entry which is preliminary data.</text>
</comment>
<accession>A0A420M4I3</accession>
<feature type="chain" id="PRO_5019255592" evidence="1">
    <location>
        <begin position="19"/>
        <end position="46"/>
    </location>
</feature>